<dbReference type="Pfam" id="PF06969">
    <property type="entry name" value="HemN_C"/>
    <property type="match status" value="1"/>
</dbReference>
<evidence type="ECO:0000313" key="11">
    <source>
        <dbReference type="EMBL" id="KGJ53662.1"/>
    </source>
</evidence>
<evidence type="ECO:0000256" key="6">
    <source>
        <dbReference type="ARBA" id="ARBA00023004"/>
    </source>
</evidence>
<reference evidence="11 12" key="1">
    <citation type="submission" date="2014-08" db="EMBL/GenBank/DDBJ databases">
        <title>Clostridium innocuum, an unnegligible vancomycin-resistant pathogen causing extra-intestinal infections.</title>
        <authorList>
            <person name="Feng Y."/>
            <person name="Chiu C.-H."/>
        </authorList>
    </citation>
    <scope>NUCLEOTIDE SEQUENCE [LARGE SCALE GENOMIC DNA]</scope>
    <source>
        <strain evidence="11 12">AN88</strain>
    </source>
</reference>
<dbReference type="SFLD" id="SFLDF00288">
    <property type="entry name" value="HemN-like__clustered_with_nucl"/>
    <property type="match status" value="1"/>
</dbReference>
<dbReference type="PROSITE" id="PS51918">
    <property type="entry name" value="RADICAL_SAM"/>
    <property type="match status" value="1"/>
</dbReference>
<dbReference type="PANTHER" id="PTHR13932:SF5">
    <property type="entry name" value="RADICAL S-ADENOSYL METHIONINE DOMAIN-CONTAINING PROTEIN 1, MITOCHONDRIAL"/>
    <property type="match status" value="1"/>
</dbReference>
<dbReference type="SFLD" id="SFLDG01065">
    <property type="entry name" value="anaerobic_coproporphyrinogen-I"/>
    <property type="match status" value="1"/>
</dbReference>
<proteinExistence type="inferred from homology"/>
<dbReference type="SFLD" id="SFLDF00562">
    <property type="entry name" value="HemN-like__clustered_with_heat"/>
    <property type="match status" value="1"/>
</dbReference>
<keyword evidence="7 9" id="KW-0411">Iron-sulfur</keyword>
<dbReference type="SUPFAM" id="SSF102114">
    <property type="entry name" value="Radical SAM enzymes"/>
    <property type="match status" value="1"/>
</dbReference>
<dbReference type="AlphaFoldDB" id="A0A099I8U7"/>
<evidence type="ECO:0000313" key="12">
    <source>
        <dbReference type="Proteomes" id="UP000030008"/>
    </source>
</evidence>
<name>A0A099I8U7_CLOIN</name>
<dbReference type="InterPro" id="IPR034505">
    <property type="entry name" value="Coproporphyrinogen-III_oxidase"/>
</dbReference>
<dbReference type="InterPro" id="IPR006638">
    <property type="entry name" value="Elp3/MiaA/NifB-like_rSAM"/>
</dbReference>
<evidence type="ECO:0000259" key="10">
    <source>
        <dbReference type="PROSITE" id="PS51918"/>
    </source>
</evidence>
<evidence type="ECO:0000256" key="7">
    <source>
        <dbReference type="ARBA" id="ARBA00023014"/>
    </source>
</evidence>
<evidence type="ECO:0000256" key="8">
    <source>
        <dbReference type="ARBA" id="ARBA00023186"/>
    </source>
</evidence>
<dbReference type="Proteomes" id="UP000030008">
    <property type="component" value="Unassembled WGS sequence"/>
</dbReference>
<keyword evidence="5 9" id="KW-0479">Metal-binding</keyword>
<evidence type="ECO:0000256" key="9">
    <source>
        <dbReference type="RuleBase" id="RU364116"/>
    </source>
</evidence>
<keyword evidence="6 9" id="KW-0408">Iron</keyword>
<comment type="subcellular location">
    <subcellularLocation>
        <location evidence="9">Cytoplasm</location>
    </subcellularLocation>
</comment>
<dbReference type="GO" id="GO:0006779">
    <property type="term" value="P:porphyrin-containing compound biosynthetic process"/>
    <property type="evidence" value="ECO:0007669"/>
    <property type="project" value="InterPro"/>
</dbReference>
<sequence length="367" mass="42326">MKAVYVHVPFCRDICAYCDFTRCRYHAGLADQWLIAVERELQEKLAQVSVETVYIGGGTPSALNSRQLEQLLKLLAPYTTQVQEYTMEANVESLDEVKMKLLKRYGVNRISLGVQSLQPVLLSIIGRRHTREEVVERIRQLHQYGIHNISIDLIYGLPQQTMEMWQDDLQDIVQHFQISHISLYALTIEEHSQFGRDGVENIDADVETDMYLYAVSYLKKHGFIQYEISNFAKPNAASLHNQMYWNYEDFCGIGCGASGKSGHIRYDNTRNLHTYLQKGSCPDIIELSRQDEMFEMLMMALRMKQGMSLSLFRERFAADFETIYSAPLQKNIANGMLQVKDDHVRTTEEGMLLLHDVLVDFLSEETL</sequence>
<dbReference type="EMBL" id="JQIF01000035">
    <property type="protein sequence ID" value="KGJ53662.1"/>
    <property type="molecule type" value="Genomic_DNA"/>
</dbReference>
<feature type="domain" description="Radical SAM core" evidence="10">
    <location>
        <begin position="1"/>
        <end position="224"/>
    </location>
</feature>
<protein>
    <recommendedName>
        <fullName evidence="2 9">Heme chaperone HemW</fullName>
    </recommendedName>
</protein>
<comment type="function">
    <text evidence="9">Probably acts as a heme chaperone, transferring heme to an unknown acceptor. Binds one molecule of heme per monomer, possibly covalently. Binds 1 [4Fe-4S] cluster. The cluster is coordinated with 3 cysteines and an exchangeable S-adenosyl-L-methionine.</text>
</comment>
<keyword evidence="8 9" id="KW-0143">Chaperone</keyword>
<keyword evidence="3 9" id="KW-0349">Heme</keyword>
<dbReference type="InterPro" id="IPR007197">
    <property type="entry name" value="rSAM"/>
</dbReference>
<dbReference type="InterPro" id="IPR004559">
    <property type="entry name" value="HemW-like"/>
</dbReference>
<dbReference type="InterPro" id="IPR010723">
    <property type="entry name" value="HemN_C"/>
</dbReference>
<evidence type="ECO:0000256" key="5">
    <source>
        <dbReference type="ARBA" id="ARBA00022723"/>
    </source>
</evidence>
<dbReference type="GO" id="GO:0004109">
    <property type="term" value="F:coproporphyrinogen oxidase activity"/>
    <property type="evidence" value="ECO:0007669"/>
    <property type="project" value="InterPro"/>
</dbReference>
<keyword evidence="9" id="KW-0004">4Fe-4S</keyword>
<dbReference type="PANTHER" id="PTHR13932">
    <property type="entry name" value="COPROPORPHYRINIGEN III OXIDASE"/>
    <property type="match status" value="1"/>
</dbReference>
<comment type="caution">
    <text evidence="11">The sequence shown here is derived from an EMBL/GenBank/DDBJ whole genome shotgun (WGS) entry which is preliminary data.</text>
</comment>
<accession>A0A099I8U7</accession>
<comment type="similarity">
    <text evidence="1">Belongs to the anaerobic coproporphyrinogen-III oxidase family. HemW subfamily.</text>
</comment>
<dbReference type="SMART" id="SM00729">
    <property type="entry name" value="Elp3"/>
    <property type="match status" value="1"/>
</dbReference>
<dbReference type="GO" id="GO:0005737">
    <property type="term" value="C:cytoplasm"/>
    <property type="evidence" value="ECO:0007669"/>
    <property type="project" value="UniProtKB-SubCell"/>
</dbReference>
<keyword evidence="9" id="KW-0963">Cytoplasm</keyword>
<dbReference type="InterPro" id="IPR058240">
    <property type="entry name" value="rSAM_sf"/>
</dbReference>
<dbReference type="Gene3D" id="3.20.20.70">
    <property type="entry name" value="Aldolase class I"/>
    <property type="match status" value="1"/>
</dbReference>
<organism evidence="11 12">
    <name type="scientific">Clostridium innocuum</name>
    <dbReference type="NCBI Taxonomy" id="1522"/>
    <lineage>
        <taxon>Bacteria</taxon>
        <taxon>Bacillati</taxon>
        <taxon>Bacillota</taxon>
        <taxon>Clostridia</taxon>
        <taxon>Eubacteriales</taxon>
        <taxon>Clostridiaceae</taxon>
        <taxon>Clostridium</taxon>
    </lineage>
</organism>
<dbReference type="SFLD" id="SFLDS00029">
    <property type="entry name" value="Radical_SAM"/>
    <property type="match status" value="1"/>
</dbReference>
<dbReference type="GO" id="GO:0046872">
    <property type="term" value="F:metal ion binding"/>
    <property type="evidence" value="ECO:0007669"/>
    <property type="project" value="UniProtKB-UniRule"/>
</dbReference>
<dbReference type="InterPro" id="IPR013785">
    <property type="entry name" value="Aldolase_TIM"/>
</dbReference>
<gene>
    <name evidence="11" type="ORF">CIAN88_07700</name>
</gene>
<dbReference type="GO" id="GO:0051539">
    <property type="term" value="F:4 iron, 4 sulfur cluster binding"/>
    <property type="evidence" value="ECO:0007669"/>
    <property type="project" value="UniProtKB-UniRule"/>
</dbReference>
<evidence type="ECO:0000256" key="2">
    <source>
        <dbReference type="ARBA" id="ARBA00017228"/>
    </source>
</evidence>
<keyword evidence="4 9" id="KW-0949">S-adenosyl-L-methionine</keyword>
<evidence type="ECO:0000256" key="4">
    <source>
        <dbReference type="ARBA" id="ARBA00022691"/>
    </source>
</evidence>
<dbReference type="NCBIfam" id="TIGR00539">
    <property type="entry name" value="hemN_rel"/>
    <property type="match status" value="1"/>
</dbReference>
<dbReference type="RefSeq" id="WP_044904848.1">
    <property type="nucleotide sequence ID" value="NZ_JQIF01000035.1"/>
</dbReference>
<evidence type="ECO:0000256" key="1">
    <source>
        <dbReference type="ARBA" id="ARBA00006100"/>
    </source>
</evidence>
<dbReference type="Pfam" id="PF04055">
    <property type="entry name" value="Radical_SAM"/>
    <property type="match status" value="1"/>
</dbReference>
<evidence type="ECO:0000256" key="3">
    <source>
        <dbReference type="ARBA" id="ARBA00022617"/>
    </source>
</evidence>